<gene>
    <name evidence="2" type="ORF">NIOZUU157_00311</name>
</gene>
<evidence type="ECO:0000259" key="1">
    <source>
        <dbReference type="PROSITE" id="PS51192"/>
    </source>
</evidence>
<reference evidence="2" key="1">
    <citation type="submission" date="2020-08" db="EMBL/GenBank/DDBJ databases">
        <title>Bridging the membrane lipid divide: bacteria of the FCB group superphylum have the potential to synthesize archaeal ether lipids.</title>
        <authorList>
            <person name="Villanueva L."/>
            <person name="von Meijenfeldt F.A.B."/>
            <person name="Westbye A.B."/>
            <person name="Yadav S."/>
            <person name="Hopmans E.C."/>
            <person name="Dutilh B.E."/>
            <person name="Sinninghe Damste J.S."/>
        </authorList>
    </citation>
    <scope>NUCLEOTIDE SEQUENCE</scope>
    <source>
        <strain evidence="2">NIOZ-UU157</strain>
    </source>
</reference>
<dbReference type="PROSITE" id="PS51192">
    <property type="entry name" value="HELICASE_ATP_BIND_1"/>
    <property type="match status" value="1"/>
</dbReference>
<proteinExistence type="predicted"/>
<protein>
    <recommendedName>
        <fullName evidence="1">Helicase ATP-binding domain-containing protein</fullName>
    </recommendedName>
</protein>
<name>A0A7S9SUC4_9VIRU</name>
<feature type="domain" description="Helicase ATP-binding" evidence="1">
    <location>
        <begin position="36"/>
        <end position="146"/>
    </location>
</feature>
<accession>A0A7S9SUC4</accession>
<dbReference type="EMBL" id="MW030560">
    <property type="protein sequence ID" value="QPI16418.1"/>
    <property type="molecule type" value="Genomic_DNA"/>
</dbReference>
<dbReference type="InterPro" id="IPR027417">
    <property type="entry name" value="P-loop_NTPase"/>
</dbReference>
<organism evidence="2">
    <name type="scientific">Virus NIOZ-UU157</name>
    <dbReference type="NCBI Taxonomy" id="2763269"/>
    <lineage>
        <taxon>Viruses</taxon>
    </lineage>
</organism>
<dbReference type="InterPro" id="IPR014001">
    <property type="entry name" value="Helicase_ATP-bd"/>
</dbReference>
<sequence>MTIRDKRQAEFAETWLNHGKFGILNLCPRFGKIRTTINILNQMNDSCTMLITYPDNKIKQSWIEEFEEMGYINDNITYTTHRSLHKHSGTEFDIVVIDEIHLLSEAQIGICVDLFSVNDQILGLTGTLSKWTKKTLKDELGISVIADYPIHKAIEEGVIADYQINVVKVPLDNMTRNEYGKAKIKKTELQQFKYLSGVINKMMYSGGNSMFMRLARMRLIQNSLAKKQKTRQILRDNIEQRILVFCGVTSIADSLGIPSYHSKSKDKDALKNFAEGEGTHMAVVKIGNTGVTYKPLNKVIINYFDSNGENLAQKINRCMAMEYDTPDKKAQIYIISSDEKVEGKWLDKALEFFDKNKIKYV</sequence>
<evidence type="ECO:0000313" key="2">
    <source>
        <dbReference type="EMBL" id="QPI16418.1"/>
    </source>
</evidence>
<dbReference type="Gene3D" id="3.40.50.300">
    <property type="entry name" value="P-loop containing nucleotide triphosphate hydrolases"/>
    <property type="match status" value="2"/>
</dbReference>
<dbReference type="SUPFAM" id="SSF52540">
    <property type="entry name" value="P-loop containing nucleoside triphosphate hydrolases"/>
    <property type="match status" value="1"/>
</dbReference>